<evidence type="ECO:0000313" key="2">
    <source>
        <dbReference type="Proteomes" id="UP000254051"/>
    </source>
</evidence>
<name>A0A315ZMT2_9FIRM</name>
<dbReference type="RefSeq" id="WP_181392949.1">
    <property type="nucleotide sequence ID" value="NZ_QGDS01000027.1"/>
</dbReference>
<protein>
    <recommendedName>
        <fullName evidence="3">5-methyltetrahydropteroyltriglutamate--homocysteine methyltransferase</fullName>
    </recommendedName>
</protein>
<dbReference type="SUPFAM" id="SSF51726">
    <property type="entry name" value="UROD/MetE-like"/>
    <property type="match status" value="1"/>
</dbReference>
<gene>
    <name evidence="1" type="ORF">SAMN05216529_1272</name>
</gene>
<dbReference type="AlphaFoldDB" id="A0A315ZMT2"/>
<organism evidence="1 2">
    <name type="scientific">Faecalicatena contorta</name>
    <dbReference type="NCBI Taxonomy" id="39482"/>
    <lineage>
        <taxon>Bacteria</taxon>
        <taxon>Bacillati</taxon>
        <taxon>Bacillota</taxon>
        <taxon>Clostridia</taxon>
        <taxon>Lachnospirales</taxon>
        <taxon>Lachnospiraceae</taxon>
        <taxon>Faecalicatena</taxon>
    </lineage>
</organism>
<proteinExistence type="predicted"/>
<evidence type="ECO:0000313" key="1">
    <source>
        <dbReference type="EMBL" id="SUQ16324.1"/>
    </source>
</evidence>
<dbReference type="PANTHER" id="PTHR43844">
    <property type="entry name" value="METHIONINE SYNTHASE"/>
    <property type="match status" value="1"/>
</dbReference>
<sequence>MLNIKYDIVGSFLRPSQIKTARAQFANGQISLADLRKVEDEAISELVGKEAAHGLKYVTGGERVAEQYISM</sequence>
<keyword evidence="2" id="KW-1185">Reference proteome</keyword>
<dbReference type="Gene3D" id="3.20.20.210">
    <property type="match status" value="1"/>
</dbReference>
<dbReference type="InterPro" id="IPR038071">
    <property type="entry name" value="UROD/MetE-like_sf"/>
</dbReference>
<evidence type="ECO:0008006" key="3">
    <source>
        <dbReference type="Google" id="ProtNLM"/>
    </source>
</evidence>
<accession>A0A315ZMT2</accession>
<reference evidence="2" key="1">
    <citation type="submission" date="2017-07" db="EMBL/GenBank/DDBJ databases">
        <authorList>
            <person name="Varghese N."/>
            <person name="Submissions S."/>
        </authorList>
    </citation>
    <scope>NUCLEOTIDE SEQUENCE [LARGE SCALE GENOMIC DNA]</scope>
    <source>
        <strain evidence="2">NLAE-zl-C134</strain>
    </source>
</reference>
<dbReference type="Proteomes" id="UP000254051">
    <property type="component" value="Unassembled WGS sequence"/>
</dbReference>
<dbReference type="PANTHER" id="PTHR43844:SF1">
    <property type="entry name" value="METHIONINE SYNTHASE"/>
    <property type="match status" value="1"/>
</dbReference>
<dbReference type="EMBL" id="UHJJ01000027">
    <property type="protein sequence ID" value="SUQ16324.1"/>
    <property type="molecule type" value="Genomic_DNA"/>
</dbReference>